<evidence type="ECO:0000256" key="7">
    <source>
        <dbReference type="RuleBase" id="RU363059"/>
    </source>
</evidence>
<evidence type="ECO:0000256" key="6">
    <source>
        <dbReference type="ARBA" id="ARBA00023136"/>
    </source>
</evidence>
<feature type="transmembrane region" description="Helical" evidence="7">
    <location>
        <begin position="173"/>
        <end position="193"/>
    </location>
</feature>
<dbReference type="Proteomes" id="UP000290288">
    <property type="component" value="Unassembled WGS sequence"/>
</dbReference>
<sequence>MPVVNLETLAKDLRKTPPVARSVCLATLALTFYAASKPWPRALQLVYEYERVFKRYEVWRLVTNFFLGSTSPQLIIQAAMLYRTTDALESGPYRSRSCDFAWQMFFACIGIFGATRPFKASVHLDALIACLSYLASVTAPPGSTTSFMGFFTLPLSSLPYLIIFLGLLKGGPWGAGVAVAGTLVGFAWFHLIWKGLFATKSFGSTHPPGILAEYGRAPGWLRDVFGERRQPTNGGGLKKGGTVGQGVKLNVGGGGCCGSSAAALCG</sequence>
<proteinExistence type="inferred from homology"/>
<dbReference type="PANTHER" id="PTHR11009">
    <property type="entry name" value="DER1-LIKE PROTEIN, DERLIN"/>
    <property type="match status" value="1"/>
</dbReference>
<gene>
    <name evidence="8" type="ORF">EST38_g9015</name>
</gene>
<dbReference type="OrthoDB" id="1716531at2759"/>
<feature type="transmembrane region" description="Helical" evidence="7">
    <location>
        <begin position="61"/>
        <end position="80"/>
    </location>
</feature>
<accession>A0A4Q2DD70</accession>
<protein>
    <recommendedName>
        <fullName evidence="7">Derlin</fullName>
    </recommendedName>
</protein>
<dbReference type="AlphaFoldDB" id="A0A4Q2DD70"/>
<feature type="transmembrane region" description="Helical" evidence="7">
    <location>
        <begin position="100"/>
        <end position="118"/>
    </location>
</feature>
<dbReference type="EMBL" id="SDEE01000397">
    <property type="protein sequence ID" value="RXW16831.1"/>
    <property type="molecule type" value="Genomic_DNA"/>
</dbReference>
<comment type="subcellular location">
    <subcellularLocation>
        <location evidence="1 7">Endoplasmic reticulum membrane</location>
        <topology evidence="1 7">Multi-pass membrane protein</topology>
    </subcellularLocation>
</comment>
<evidence type="ECO:0000313" key="9">
    <source>
        <dbReference type="Proteomes" id="UP000290288"/>
    </source>
</evidence>
<organism evidence="8 9">
    <name type="scientific">Candolleomyces aberdarensis</name>
    <dbReference type="NCBI Taxonomy" id="2316362"/>
    <lineage>
        <taxon>Eukaryota</taxon>
        <taxon>Fungi</taxon>
        <taxon>Dikarya</taxon>
        <taxon>Basidiomycota</taxon>
        <taxon>Agaricomycotina</taxon>
        <taxon>Agaricomycetes</taxon>
        <taxon>Agaricomycetidae</taxon>
        <taxon>Agaricales</taxon>
        <taxon>Agaricineae</taxon>
        <taxon>Psathyrellaceae</taxon>
        <taxon>Candolleomyces</taxon>
    </lineage>
</organism>
<evidence type="ECO:0000256" key="4">
    <source>
        <dbReference type="ARBA" id="ARBA00022824"/>
    </source>
</evidence>
<feature type="transmembrane region" description="Helical" evidence="7">
    <location>
        <begin position="130"/>
        <end position="153"/>
    </location>
</feature>
<keyword evidence="5 7" id="KW-1133">Transmembrane helix</keyword>
<evidence type="ECO:0000256" key="1">
    <source>
        <dbReference type="ARBA" id="ARBA00004477"/>
    </source>
</evidence>
<evidence type="ECO:0000256" key="5">
    <source>
        <dbReference type="ARBA" id="ARBA00022989"/>
    </source>
</evidence>
<dbReference type="InterPro" id="IPR007599">
    <property type="entry name" value="DER1"/>
</dbReference>
<dbReference type="InterPro" id="IPR035952">
    <property type="entry name" value="Rhomboid-like_sf"/>
</dbReference>
<evidence type="ECO:0000313" key="8">
    <source>
        <dbReference type="EMBL" id="RXW16831.1"/>
    </source>
</evidence>
<keyword evidence="6 7" id="KW-0472">Membrane</keyword>
<evidence type="ECO:0000256" key="2">
    <source>
        <dbReference type="ARBA" id="ARBA00008917"/>
    </source>
</evidence>
<dbReference type="GO" id="GO:0006950">
    <property type="term" value="P:response to stress"/>
    <property type="evidence" value="ECO:0007669"/>
    <property type="project" value="UniProtKB-ARBA"/>
</dbReference>
<comment type="caution">
    <text evidence="8">The sequence shown here is derived from an EMBL/GenBank/DDBJ whole genome shotgun (WGS) entry which is preliminary data.</text>
</comment>
<comment type="similarity">
    <text evidence="2 7">Belongs to the derlin family.</text>
</comment>
<keyword evidence="4 7" id="KW-0256">Endoplasmic reticulum</keyword>
<name>A0A4Q2DD70_9AGAR</name>
<comment type="function">
    <text evidence="7">May be involved in the degradation of misfolded endoplasmic reticulum (ER) luminal proteins.</text>
</comment>
<dbReference type="Pfam" id="PF04511">
    <property type="entry name" value="DER1"/>
    <property type="match status" value="1"/>
</dbReference>
<dbReference type="STRING" id="2316362.A0A4Q2DD70"/>
<dbReference type="GO" id="GO:0005789">
    <property type="term" value="C:endoplasmic reticulum membrane"/>
    <property type="evidence" value="ECO:0007669"/>
    <property type="project" value="UniProtKB-SubCell"/>
</dbReference>
<evidence type="ECO:0000256" key="3">
    <source>
        <dbReference type="ARBA" id="ARBA00022692"/>
    </source>
</evidence>
<reference evidence="8 9" key="1">
    <citation type="submission" date="2019-01" db="EMBL/GenBank/DDBJ databases">
        <title>Draft genome sequence of Psathyrella aberdarensis IHI B618.</title>
        <authorList>
            <person name="Buettner E."/>
            <person name="Kellner H."/>
        </authorList>
    </citation>
    <scope>NUCLEOTIDE SEQUENCE [LARGE SCALE GENOMIC DNA]</scope>
    <source>
        <strain evidence="8 9">IHI B618</strain>
    </source>
</reference>
<keyword evidence="9" id="KW-1185">Reference proteome</keyword>
<keyword evidence="3 7" id="KW-0812">Transmembrane</keyword>
<dbReference type="SUPFAM" id="SSF144091">
    <property type="entry name" value="Rhomboid-like"/>
    <property type="match status" value="1"/>
</dbReference>